<evidence type="ECO:0000313" key="4">
    <source>
        <dbReference type="EMBL" id="SCO72088.1"/>
    </source>
</evidence>
<dbReference type="Proteomes" id="UP000305196">
    <property type="component" value="Chromosome 7"/>
</dbReference>
<protein>
    <recommendedName>
        <fullName evidence="6">Exportin-2 C-terminal domain-containing protein</fullName>
    </recommendedName>
</protein>
<gene>
    <name evidence="4" type="ORF">PVC01_070036600</name>
</gene>
<evidence type="ECO:0000313" key="5">
    <source>
        <dbReference type="Proteomes" id="UP000305196"/>
    </source>
</evidence>
<dbReference type="GO" id="GO:0006606">
    <property type="term" value="P:protein import into nucleus"/>
    <property type="evidence" value="ECO:0007669"/>
    <property type="project" value="TreeGrafter"/>
</dbReference>
<feature type="domain" description="Exportin-2 central" evidence="3">
    <location>
        <begin position="562"/>
        <end position="704"/>
    </location>
</feature>
<dbReference type="PANTHER" id="PTHR10997:SF8">
    <property type="entry name" value="EXPORTIN-2"/>
    <property type="match status" value="1"/>
</dbReference>
<accession>A0A1G4HBB9</accession>
<dbReference type="GO" id="GO:0031267">
    <property type="term" value="F:small GTPase binding"/>
    <property type="evidence" value="ECO:0007669"/>
    <property type="project" value="InterPro"/>
</dbReference>
<evidence type="ECO:0000259" key="3">
    <source>
        <dbReference type="Pfam" id="PF08506"/>
    </source>
</evidence>
<dbReference type="PANTHER" id="PTHR10997">
    <property type="entry name" value="IMPORTIN-7, 8, 11"/>
    <property type="match status" value="1"/>
</dbReference>
<dbReference type="VEuPathDB" id="PlasmoDB:PVP01_0731500"/>
<feature type="compositionally biased region" description="Basic and acidic residues" evidence="1">
    <location>
        <begin position="1318"/>
        <end position="1345"/>
    </location>
</feature>
<dbReference type="GO" id="GO:0005635">
    <property type="term" value="C:nuclear envelope"/>
    <property type="evidence" value="ECO:0007669"/>
    <property type="project" value="TreeGrafter"/>
</dbReference>
<dbReference type="InterPro" id="IPR011989">
    <property type="entry name" value="ARM-like"/>
</dbReference>
<dbReference type="InterPro" id="IPR013713">
    <property type="entry name" value="XPO2_central"/>
</dbReference>
<evidence type="ECO:0008006" key="6">
    <source>
        <dbReference type="Google" id="ProtNLM"/>
    </source>
</evidence>
<dbReference type="GO" id="GO:0005049">
    <property type="term" value="F:nuclear export signal receptor activity"/>
    <property type="evidence" value="ECO:0007669"/>
    <property type="project" value="TreeGrafter"/>
</dbReference>
<dbReference type="VEuPathDB" id="PlasmoDB:PVX_087065"/>
<evidence type="ECO:0000259" key="2">
    <source>
        <dbReference type="Pfam" id="PF03378"/>
    </source>
</evidence>
<name>A0A1G4HBB9_PLAVI</name>
<feature type="region of interest" description="Disordered" evidence="1">
    <location>
        <begin position="1243"/>
        <end position="1352"/>
    </location>
</feature>
<dbReference type="VEuPathDB" id="PlasmoDB:PVPAM_070039000"/>
<reference evidence="4 5" key="1">
    <citation type="submission" date="2016-07" db="EMBL/GenBank/DDBJ databases">
        <authorList>
            <consortium name="Pathogen Informatics"/>
        </authorList>
    </citation>
    <scope>NUCLEOTIDE SEQUENCE [LARGE SCALE GENOMIC DNA]</scope>
</reference>
<dbReference type="InterPro" id="IPR005043">
    <property type="entry name" value="XPO2_C"/>
</dbReference>
<sequence length="1422" mass="159539">MEEKVESELLRVFARSVSSNFEDIKQSEAKITALYEHPNREDYIRLLLKFVMYPYDEKNQKKNLYDGMLNRNVKIAVMISIKNFVKKSVHSNLESLELSPDLSIQIKHFCMHFLLDVNNEDVRSLDRYFYEILLYLFKFSICDDYDYLLFYLITLYISDGGGDSVVQLLHSDERKKVDDTAKIIDCIMLYVRNKEIMEGLTQDNFFVEYAKFVANLEEIKNVICCRNKSLNDDIVNYINNTKRVYKTNDRHSLFLLSDCTLYGLPGVGVASLSNLVSVVNVVSAVSVDNAANAANAANGANAAGGGMGGPQFDFPGKGTIANDYNGNVKLVPLATAMAHSSRHHINTTLLRKKLIAMKIIRKIVKKYKTNDYVSKYDLKIILTHIEFPLTLYFVYLYGKFSECSGYLAEKLNVGGGAVAGANALLTGGRAELKPSEAYLQISNCFLAMNYLLQNMHVYLKVFYAIIGVDLPEYFEDNFEVLFNIFNNMLLYDVGMVANFVRVMEVLHGAGGAAQYSAGGAPYSTGAAASYSGGAANLASGQFAPPELSPQELAKLSGNFVQNVLKCKVMLVDVIKLISETYQDESKKYIVKLVFSLTQLLYSEGERNLLCHNYNCLASTIKLIHHMNLNKNDSNPYKDKQFLQKIIERVLHHIRLRRTDIEEILDADLDYFRNDLNKVNSFSVRSAATHFLKTLCDNYFDACFPMLEVRIFAKDSLMFFSASASASTNRADALGRGGVGGGVVSTAISPSTQMQNQFGGLHHGGSAAEESNNLHHVGIDKNDPFYEACNLEYKIQLITCLGQVNLAQNFYEQNVQHILKEFVMTARMKYPDVDSLCYGIHDYDFGARPGGGGGAGGGSGVGGNSGAGGGGISGGYGIPCVAAPPGGGAKCVWLRNEDLFSKQNTIYLLSILKFLLNNRSICIGSNNALDVFAFLHHLLFTDKVMIYCYACLCMNRILNQQISSDLVQAIFTSCLSKTLTRLLFLLKYHVHVKVLNEYILITIMRIFLLCPEKLANLYVPLLLILDSTIKTIINDSHNPLFNHYLFELLTVVISLIYKSHNVSGINQVEEVIISTFSQILQMYVHDFIPYIFQILSIIVDNTCTVQKIHVKILSNLYEMDLWKSTVGNVNGIICVLRSFFKKYQLFEEIIKSNMQQLFNIYHYCLSNKKLSTDSFQIILIIFTYLPVEAYKTFLKPLFVLLFTFLQQYKNDIIKIKVVHALSVLVLKTDVSLFVGTVEQIHAGPDLQRAEEPVHADPGQADQREREDHHLPGADEDHEQREDPGGALRRGDAQPPQPKHHQQRTRPEEDQGPPPGCAEGRARQELRGHLRQAADDQHGQHQRDGPARHQHQPGAEAEPLQLRVHADLPHQRVQQHPAALFQLTARCARCVAARWLVWQPSQGTPPLPLPSHLRTPFARPAAAK</sequence>
<evidence type="ECO:0000256" key="1">
    <source>
        <dbReference type="SAM" id="MobiDB-lite"/>
    </source>
</evidence>
<proteinExistence type="predicted"/>
<feature type="compositionally biased region" description="Basic and acidic residues" evidence="1">
    <location>
        <begin position="1260"/>
        <end position="1290"/>
    </location>
</feature>
<dbReference type="GO" id="GO:0005829">
    <property type="term" value="C:cytosol"/>
    <property type="evidence" value="ECO:0007669"/>
    <property type="project" value="TreeGrafter"/>
</dbReference>
<dbReference type="GO" id="GO:0006611">
    <property type="term" value="P:protein export from nucleus"/>
    <property type="evidence" value="ECO:0007669"/>
    <property type="project" value="TreeGrafter"/>
</dbReference>
<dbReference type="InterPro" id="IPR016024">
    <property type="entry name" value="ARM-type_fold"/>
</dbReference>
<dbReference type="SUPFAM" id="SSF48371">
    <property type="entry name" value="ARM repeat"/>
    <property type="match status" value="1"/>
</dbReference>
<dbReference type="Pfam" id="PF08506">
    <property type="entry name" value="Cse1"/>
    <property type="match status" value="2"/>
</dbReference>
<feature type="domain" description="Exportin-2 C-terminal" evidence="2">
    <location>
        <begin position="971"/>
        <end position="1241"/>
    </location>
</feature>
<dbReference type="EMBL" id="LT615262">
    <property type="protein sequence ID" value="SCO72088.1"/>
    <property type="molecule type" value="Genomic_DNA"/>
</dbReference>
<dbReference type="Pfam" id="PF03378">
    <property type="entry name" value="CAS_CSE1"/>
    <property type="match status" value="1"/>
</dbReference>
<feature type="domain" description="Exportin-2 central" evidence="3">
    <location>
        <begin position="447"/>
        <end position="495"/>
    </location>
</feature>
<dbReference type="VEuPathDB" id="PlasmoDB:PVW1_070038200"/>
<dbReference type="Gene3D" id="1.25.10.10">
    <property type="entry name" value="Leucine-rich Repeat Variant"/>
    <property type="match status" value="2"/>
</dbReference>
<organism evidence="4 5">
    <name type="scientific">Plasmodium vivax</name>
    <name type="common">malaria parasite P. vivax</name>
    <dbReference type="NCBI Taxonomy" id="5855"/>
    <lineage>
        <taxon>Eukaryota</taxon>
        <taxon>Sar</taxon>
        <taxon>Alveolata</taxon>
        <taxon>Apicomplexa</taxon>
        <taxon>Aconoidasida</taxon>
        <taxon>Haemosporida</taxon>
        <taxon>Plasmodiidae</taxon>
        <taxon>Plasmodium</taxon>
        <taxon>Plasmodium (Plasmodium)</taxon>
    </lineage>
</organism>